<reference evidence="3" key="1">
    <citation type="submission" date="2016-10" db="EMBL/GenBank/DDBJ databases">
        <authorList>
            <person name="Varghese N."/>
            <person name="Submissions S."/>
        </authorList>
    </citation>
    <scope>NUCLEOTIDE SEQUENCE [LARGE SCALE GENOMIC DNA]</scope>
    <source>
        <strain evidence="3">DSM 45245</strain>
    </source>
</reference>
<evidence type="ECO:0000313" key="2">
    <source>
        <dbReference type="EMBL" id="SDY74434.1"/>
    </source>
</evidence>
<gene>
    <name evidence="2" type="ORF">SAMN05444365_103324</name>
</gene>
<evidence type="ECO:0000313" key="3">
    <source>
        <dbReference type="Proteomes" id="UP000242415"/>
    </source>
</evidence>
<protein>
    <submittedName>
        <fullName evidence="2">Uncharacterized protein</fullName>
    </submittedName>
</protein>
<dbReference type="Proteomes" id="UP000242415">
    <property type="component" value="Unassembled WGS sequence"/>
</dbReference>
<evidence type="ECO:0000256" key="1">
    <source>
        <dbReference type="SAM" id="MobiDB-lite"/>
    </source>
</evidence>
<name>A0A1H3MDQ9_9ACTN</name>
<sequence length="42" mass="4554">MIAGGPRRFRSPDGSRFRSRFRSPDGSPVAPTFGARGAVDNF</sequence>
<proteinExistence type="predicted"/>
<dbReference type="AlphaFoldDB" id="A0A1H3MDQ9"/>
<organism evidence="2 3">
    <name type="scientific">Micromonospora pattaloongensis</name>
    <dbReference type="NCBI Taxonomy" id="405436"/>
    <lineage>
        <taxon>Bacteria</taxon>
        <taxon>Bacillati</taxon>
        <taxon>Actinomycetota</taxon>
        <taxon>Actinomycetes</taxon>
        <taxon>Micromonosporales</taxon>
        <taxon>Micromonosporaceae</taxon>
        <taxon>Micromonospora</taxon>
    </lineage>
</organism>
<feature type="region of interest" description="Disordered" evidence="1">
    <location>
        <begin position="1"/>
        <end position="42"/>
    </location>
</feature>
<keyword evidence="3" id="KW-1185">Reference proteome</keyword>
<dbReference type="EMBL" id="FNPH01000003">
    <property type="protein sequence ID" value="SDY74434.1"/>
    <property type="molecule type" value="Genomic_DNA"/>
</dbReference>
<accession>A0A1H3MDQ9</accession>